<dbReference type="EMBL" id="JAOZYC010000035">
    <property type="protein sequence ID" value="MEB8337181.1"/>
    <property type="molecule type" value="Genomic_DNA"/>
</dbReference>
<keyword evidence="1" id="KW-0472">Membrane</keyword>
<feature type="transmembrane region" description="Helical" evidence="1">
    <location>
        <begin position="67"/>
        <end position="85"/>
    </location>
</feature>
<evidence type="ECO:0000313" key="3">
    <source>
        <dbReference type="Proteomes" id="UP001354931"/>
    </source>
</evidence>
<accession>A0ABU6EZK6</accession>
<protein>
    <submittedName>
        <fullName evidence="2">Uncharacterized protein</fullName>
    </submittedName>
</protein>
<proteinExistence type="predicted"/>
<keyword evidence="1" id="KW-1133">Transmembrane helix</keyword>
<evidence type="ECO:0000313" key="2">
    <source>
        <dbReference type="EMBL" id="MEB8337181.1"/>
    </source>
</evidence>
<gene>
    <name evidence="2" type="ORF">OKJ99_06585</name>
</gene>
<keyword evidence="3" id="KW-1185">Reference proteome</keyword>
<dbReference type="RefSeq" id="WP_326014820.1">
    <property type="nucleotide sequence ID" value="NZ_JAOZYC010000035.1"/>
</dbReference>
<feature type="transmembrane region" description="Helical" evidence="1">
    <location>
        <begin position="16"/>
        <end position="37"/>
    </location>
</feature>
<sequence>MDGILTELGKRIADRWFAFLILPGVPFAAAVLVAWAMGPSGAAHALDLDILVRRLDALGDTATTTRGAVIGCLLLGGVVVAALLVREVSLAVHRLWTGRSNVLCRVMAPGTRRRRRIALEAARRGGYAVPERYLPRRATWIGDRFALVDERVAAQYGISLARAWPRLWQLHDLRSPKIVTAAWDEYAAATVRVAWALPYAALAPFWWPAALIALALVLLGWSQGRRGADDFCLACEAAVDLQLRRLAHMVGVPLPHKRVTVTEGREIDRVLAKGAYLPLPRTEPVRSTPRRADP</sequence>
<reference evidence="2 3" key="1">
    <citation type="submission" date="2022-10" db="EMBL/GenBank/DDBJ databases">
        <authorList>
            <person name="Xie J."/>
            <person name="Shen N."/>
        </authorList>
    </citation>
    <scope>NUCLEOTIDE SEQUENCE [LARGE SCALE GENOMIC DNA]</scope>
    <source>
        <strain evidence="2 3">YIM65594</strain>
    </source>
</reference>
<dbReference type="Proteomes" id="UP001354931">
    <property type="component" value="Unassembled WGS sequence"/>
</dbReference>
<organism evidence="2 3">
    <name type="scientific">Streptomyces endophyticus</name>
    <dbReference type="NCBI Taxonomy" id="714166"/>
    <lineage>
        <taxon>Bacteria</taxon>
        <taxon>Bacillati</taxon>
        <taxon>Actinomycetota</taxon>
        <taxon>Actinomycetes</taxon>
        <taxon>Kitasatosporales</taxon>
        <taxon>Streptomycetaceae</taxon>
        <taxon>Streptomyces</taxon>
    </lineage>
</organism>
<feature type="transmembrane region" description="Helical" evidence="1">
    <location>
        <begin position="199"/>
        <end position="221"/>
    </location>
</feature>
<comment type="caution">
    <text evidence="2">The sequence shown here is derived from an EMBL/GenBank/DDBJ whole genome shotgun (WGS) entry which is preliminary data.</text>
</comment>
<evidence type="ECO:0000256" key="1">
    <source>
        <dbReference type="SAM" id="Phobius"/>
    </source>
</evidence>
<keyword evidence="1" id="KW-0812">Transmembrane</keyword>
<name>A0ABU6EZK6_9ACTN</name>